<comment type="catalytic activity">
    <reaction evidence="7">
        <text>[protein]-L-isoaspartate + S-adenosyl-L-methionine = [protein]-L-isoaspartate alpha-methyl ester + S-adenosyl-L-homocysteine</text>
        <dbReference type="Rhea" id="RHEA:12705"/>
        <dbReference type="Rhea" id="RHEA-COMP:12143"/>
        <dbReference type="Rhea" id="RHEA-COMP:12144"/>
        <dbReference type="ChEBI" id="CHEBI:57856"/>
        <dbReference type="ChEBI" id="CHEBI:59789"/>
        <dbReference type="ChEBI" id="CHEBI:90596"/>
        <dbReference type="ChEBI" id="CHEBI:90598"/>
        <dbReference type="EC" id="2.1.1.77"/>
    </reaction>
</comment>
<comment type="similarity">
    <text evidence="2 7">Belongs to the methyltransferase superfamily. L-isoaspartyl/D-aspartyl protein methyltransferase family.</text>
</comment>
<name>A0A2G5BCW9_COERN</name>
<keyword evidence="6 7" id="KW-0949">S-adenosyl-L-methionine</keyword>
<dbReference type="PANTHER" id="PTHR11579:SF0">
    <property type="entry name" value="PROTEIN-L-ISOASPARTATE(D-ASPARTATE) O-METHYLTRANSFERASE"/>
    <property type="match status" value="1"/>
</dbReference>
<keyword evidence="4 7" id="KW-0489">Methyltransferase</keyword>
<dbReference type="AlphaFoldDB" id="A0A2G5BCW9"/>
<gene>
    <name evidence="8" type="ORF">COEREDRAFT_80911</name>
</gene>
<dbReference type="GO" id="GO:0032259">
    <property type="term" value="P:methylation"/>
    <property type="evidence" value="ECO:0007669"/>
    <property type="project" value="UniProtKB-KW"/>
</dbReference>
<dbReference type="Pfam" id="PF01135">
    <property type="entry name" value="PCMT"/>
    <property type="match status" value="1"/>
</dbReference>
<organism evidence="8 9">
    <name type="scientific">Coemansia reversa (strain ATCC 12441 / NRRL 1564)</name>
    <dbReference type="NCBI Taxonomy" id="763665"/>
    <lineage>
        <taxon>Eukaryota</taxon>
        <taxon>Fungi</taxon>
        <taxon>Fungi incertae sedis</taxon>
        <taxon>Zoopagomycota</taxon>
        <taxon>Kickxellomycotina</taxon>
        <taxon>Kickxellomycetes</taxon>
        <taxon>Kickxellales</taxon>
        <taxon>Kickxellaceae</taxon>
        <taxon>Coemansia</taxon>
    </lineage>
</organism>
<evidence type="ECO:0000256" key="1">
    <source>
        <dbReference type="ARBA" id="ARBA00004496"/>
    </source>
</evidence>
<dbReference type="InterPro" id="IPR029063">
    <property type="entry name" value="SAM-dependent_MTases_sf"/>
</dbReference>
<evidence type="ECO:0000256" key="6">
    <source>
        <dbReference type="ARBA" id="ARBA00022691"/>
    </source>
</evidence>
<evidence type="ECO:0000256" key="7">
    <source>
        <dbReference type="RuleBase" id="RU003802"/>
    </source>
</evidence>
<dbReference type="InterPro" id="IPR000682">
    <property type="entry name" value="PCMT"/>
</dbReference>
<evidence type="ECO:0000256" key="2">
    <source>
        <dbReference type="ARBA" id="ARBA00005369"/>
    </source>
</evidence>
<dbReference type="STRING" id="763665.A0A2G5BCW9"/>
<evidence type="ECO:0000313" key="8">
    <source>
        <dbReference type="EMBL" id="PIA16855.1"/>
    </source>
</evidence>
<dbReference type="GO" id="GO:0005737">
    <property type="term" value="C:cytoplasm"/>
    <property type="evidence" value="ECO:0007669"/>
    <property type="project" value="UniProtKB-SubCell"/>
</dbReference>
<evidence type="ECO:0000256" key="4">
    <source>
        <dbReference type="ARBA" id="ARBA00022603"/>
    </source>
</evidence>
<protein>
    <recommendedName>
        <fullName evidence="7">Protein-L-isoaspartate O-methyltransferase</fullName>
        <ecNumber evidence="7">2.1.1.77</ecNumber>
    </recommendedName>
</protein>
<dbReference type="FunFam" id="3.40.50.150:FF:000027">
    <property type="entry name" value="Protein-L-isoaspartate O-methyltransferase"/>
    <property type="match status" value="1"/>
</dbReference>
<keyword evidence="9" id="KW-1185">Reference proteome</keyword>
<dbReference type="SUPFAM" id="SSF53335">
    <property type="entry name" value="S-adenosyl-L-methionine-dependent methyltransferases"/>
    <property type="match status" value="1"/>
</dbReference>
<dbReference type="Proteomes" id="UP000242474">
    <property type="component" value="Unassembled WGS sequence"/>
</dbReference>
<dbReference type="EC" id="2.1.1.77" evidence="7"/>
<evidence type="ECO:0000256" key="3">
    <source>
        <dbReference type="ARBA" id="ARBA00022490"/>
    </source>
</evidence>
<keyword evidence="3" id="KW-0963">Cytoplasm</keyword>
<dbReference type="Gene3D" id="3.40.50.150">
    <property type="entry name" value="Vaccinia Virus protein VP39"/>
    <property type="match status" value="1"/>
</dbReference>
<dbReference type="OrthoDB" id="73890at2759"/>
<dbReference type="PROSITE" id="PS01279">
    <property type="entry name" value="PCMT"/>
    <property type="match status" value="1"/>
</dbReference>
<dbReference type="GO" id="GO:0004719">
    <property type="term" value="F:protein-L-isoaspartate (D-aspartate) O-methyltransferase activity"/>
    <property type="evidence" value="ECO:0007669"/>
    <property type="project" value="UniProtKB-UniRule"/>
</dbReference>
<evidence type="ECO:0000313" key="9">
    <source>
        <dbReference type="Proteomes" id="UP000242474"/>
    </source>
</evidence>
<dbReference type="EMBL" id="KZ303497">
    <property type="protein sequence ID" value="PIA16855.1"/>
    <property type="molecule type" value="Genomic_DNA"/>
</dbReference>
<comment type="subcellular location">
    <subcellularLocation>
        <location evidence="1">Cytoplasm</location>
    </subcellularLocation>
</comment>
<sequence>MAWMCSGGTNSELVENLHDAGIITSERVISAMNRVDRAHFSRHNPYEDSPQSIGFGATISAPHMHGYALEHLQEYLQPGMSALDVGSGSGYLVACMAAMVGENGHVVGIDHIPELVQGSQAALEKNYKEWVESGRVKVVTGDGRKGFSEGGPYDCIHVGAASPETPVELLAQLKSPGRLFVPVGRMSQQVIVYDKDDKGDVKEKKVMGVIYVPLTDPEKQLD</sequence>
<reference evidence="8 9" key="1">
    <citation type="journal article" date="2015" name="Genome Biol. Evol.">
        <title>Phylogenomic analyses indicate that early fungi evolved digesting cell walls of algal ancestors of land plants.</title>
        <authorList>
            <person name="Chang Y."/>
            <person name="Wang S."/>
            <person name="Sekimoto S."/>
            <person name="Aerts A.L."/>
            <person name="Choi C."/>
            <person name="Clum A."/>
            <person name="LaButti K.M."/>
            <person name="Lindquist E.A."/>
            <person name="Yee Ngan C."/>
            <person name="Ohm R.A."/>
            <person name="Salamov A.A."/>
            <person name="Grigoriev I.V."/>
            <person name="Spatafora J.W."/>
            <person name="Berbee M.L."/>
        </authorList>
    </citation>
    <scope>NUCLEOTIDE SEQUENCE [LARGE SCALE GENOMIC DNA]</scope>
    <source>
        <strain evidence="8 9">NRRL 1564</strain>
    </source>
</reference>
<accession>A0A2G5BCW9</accession>
<dbReference type="CDD" id="cd02440">
    <property type="entry name" value="AdoMet_MTases"/>
    <property type="match status" value="1"/>
</dbReference>
<proteinExistence type="inferred from homology"/>
<dbReference type="NCBIfam" id="TIGR00080">
    <property type="entry name" value="pimt"/>
    <property type="match status" value="1"/>
</dbReference>
<evidence type="ECO:0000256" key="5">
    <source>
        <dbReference type="ARBA" id="ARBA00022679"/>
    </source>
</evidence>
<keyword evidence="5 7" id="KW-0808">Transferase</keyword>
<dbReference type="PANTHER" id="PTHR11579">
    <property type="entry name" value="PROTEIN-L-ISOASPARTATE O-METHYLTRANSFERASE"/>
    <property type="match status" value="1"/>
</dbReference>